<proteinExistence type="predicted"/>
<dbReference type="InterPro" id="IPR016024">
    <property type="entry name" value="ARM-type_fold"/>
</dbReference>
<evidence type="ECO:0000313" key="3">
    <source>
        <dbReference type="Proteomes" id="UP000179807"/>
    </source>
</evidence>
<reference evidence="2" key="1">
    <citation type="submission" date="2016-10" db="EMBL/GenBank/DDBJ databases">
        <authorList>
            <person name="Benchimol M."/>
            <person name="Almeida L.G."/>
            <person name="Vasconcelos A.T."/>
            <person name="Perreira-Neves A."/>
            <person name="Rosa I.A."/>
            <person name="Tasca T."/>
            <person name="Bogo M.R."/>
            <person name="de Souza W."/>
        </authorList>
    </citation>
    <scope>NUCLEOTIDE SEQUENCE [LARGE SCALE GENOMIC DNA]</scope>
    <source>
        <strain evidence="2">K</strain>
    </source>
</reference>
<protein>
    <recommendedName>
        <fullName evidence="4">Armadillo/beta-catenin-like repeat family protein</fullName>
    </recommendedName>
</protein>
<dbReference type="GO" id="GO:0044782">
    <property type="term" value="P:cilium organization"/>
    <property type="evidence" value="ECO:0007669"/>
    <property type="project" value="TreeGrafter"/>
</dbReference>
<dbReference type="PANTHER" id="PTHR21356:SF1">
    <property type="entry name" value="ARMADILLO REPEAT-CONTAINING PROTEIN 2"/>
    <property type="match status" value="1"/>
</dbReference>
<dbReference type="RefSeq" id="XP_068347460.1">
    <property type="nucleotide sequence ID" value="XM_068495881.1"/>
</dbReference>
<dbReference type="InterPro" id="IPR011989">
    <property type="entry name" value="ARM-like"/>
</dbReference>
<dbReference type="InterPro" id="IPR038905">
    <property type="entry name" value="ARMC2"/>
</dbReference>
<feature type="compositionally biased region" description="Basic and acidic residues" evidence="1">
    <location>
        <begin position="75"/>
        <end position="97"/>
    </location>
</feature>
<keyword evidence="3" id="KW-1185">Reference proteome</keyword>
<feature type="region of interest" description="Disordered" evidence="1">
    <location>
        <begin position="57"/>
        <end position="123"/>
    </location>
</feature>
<organism evidence="2 3">
    <name type="scientific">Tritrichomonas foetus</name>
    <dbReference type="NCBI Taxonomy" id="1144522"/>
    <lineage>
        <taxon>Eukaryota</taxon>
        <taxon>Metamonada</taxon>
        <taxon>Parabasalia</taxon>
        <taxon>Tritrichomonadida</taxon>
        <taxon>Tritrichomonadidae</taxon>
        <taxon>Tritrichomonas</taxon>
    </lineage>
</organism>
<evidence type="ECO:0008006" key="4">
    <source>
        <dbReference type="Google" id="ProtNLM"/>
    </source>
</evidence>
<dbReference type="Gene3D" id="1.25.10.10">
    <property type="entry name" value="Leucine-rich Repeat Variant"/>
    <property type="match status" value="1"/>
</dbReference>
<dbReference type="Proteomes" id="UP000179807">
    <property type="component" value="Unassembled WGS sequence"/>
</dbReference>
<feature type="compositionally biased region" description="Polar residues" evidence="1">
    <location>
        <begin position="112"/>
        <end position="123"/>
    </location>
</feature>
<dbReference type="SUPFAM" id="SSF48371">
    <property type="entry name" value="ARM repeat"/>
    <property type="match status" value="1"/>
</dbReference>
<sequence length="485" mass="54585">MHKSLRSALPALRPVSPANVEVPRDSISKAVVAGNPRFSTDFEVNRSLFVQELKPKIFPPSKPKNAPRVVPQLPEKIDTKIDKQSDKSLEKTKEKSVKIAKQLTPENLPPQELTTDSSSSESIDPNLKQIQDLFERIPTGKEPVPLDEVYRLSPVLDRVLCVVTEMRPEFISENLSHPIVVELQHRLFNLIDIDDFLTRTIICRILLSFATDASSPLLLPISRIFYKLSCDQANDQFFEEEQLIPVLISLIKIAQPEARVFAAGALRNIAACELIRASIVKSEFFELSKEIFANEKTDNPLRSQIIGAIKLMCKNEDFKKQLAESKFLSVAIKDTSLLVETMRVVCLVQEISSDEKLTIIKCLAVSDLKDAQSKRVVTRSLSVLSVDMENTAECTLLVIKLLNLTKEEPELLNFLLAVAQRCAETEKNVDLLENQADIFIEILKSQDYDTSICLAAYNVVKEFKGEQFAKILSEYSLLTEINQSK</sequence>
<evidence type="ECO:0000313" key="2">
    <source>
        <dbReference type="EMBL" id="OHS94323.1"/>
    </source>
</evidence>
<dbReference type="EMBL" id="MLAK01001326">
    <property type="protein sequence ID" value="OHS94323.1"/>
    <property type="molecule type" value="Genomic_DNA"/>
</dbReference>
<dbReference type="AlphaFoldDB" id="A0A1J4J9J3"/>
<dbReference type="OrthoDB" id="10266886at2759"/>
<dbReference type="VEuPathDB" id="TrichDB:TRFO_11178"/>
<name>A0A1J4J9J3_9EUKA</name>
<gene>
    <name evidence="2" type="ORF">TRFO_11178</name>
</gene>
<evidence type="ECO:0000256" key="1">
    <source>
        <dbReference type="SAM" id="MobiDB-lite"/>
    </source>
</evidence>
<dbReference type="PANTHER" id="PTHR21356">
    <property type="entry name" value="ARMADILLO REPEAT CONTAINING 2"/>
    <property type="match status" value="1"/>
</dbReference>
<accession>A0A1J4J9J3</accession>
<comment type="caution">
    <text evidence="2">The sequence shown here is derived from an EMBL/GenBank/DDBJ whole genome shotgun (WGS) entry which is preliminary data.</text>
</comment>
<dbReference type="GeneID" id="94830585"/>